<evidence type="ECO:0000256" key="4">
    <source>
        <dbReference type="ARBA" id="ARBA00022842"/>
    </source>
</evidence>
<evidence type="ECO:0000256" key="3">
    <source>
        <dbReference type="ARBA" id="ARBA00022801"/>
    </source>
</evidence>
<dbReference type="InterPro" id="IPR004808">
    <property type="entry name" value="AP_endonuc_1"/>
</dbReference>
<protein>
    <recommendedName>
        <fullName evidence="7">Endonuclease/exonuclease/phosphatase domain-containing protein</fullName>
    </recommendedName>
</protein>
<gene>
    <name evidence="5" type="ORF">PVAP13_8NG347601</name>
</gene>
<accession>A0A8T0PCL3</accession>
<dbReference type="GO" id="GO:0003906">
    <property type="term" value="F:DNA-(apurinic or apyrimidinic site) endonuclease activity"/>
    <property type="evidence" value="ECO:0007669"/>
    <property type="project" value="TreeGrafter"/>
</dbReference>
<dbReference type="GO" id="GO:0008311">
    <property type="term" value="F:double-stranded DNA 3'-5' DNA exonuclease activity"/>
    <property type="evidence" value="ECO:0007669"/>
    <property type="project" value="TreeGrafter"/>
</dbReference>
<dbReference type="EMBL" id="CM029052">
    <property type="protein sequence ID" value="KAG2558695.1"/>
    <property type="molecule type" value="Genomic_DNA"/>
</dbReference>
<dbReference type="GO" id="GO:0008081">
    <property type="term" value="F:phosphoric diester hydrolase activity"/>
    <property type="evidence" value="ECO:0007669"/>
    <property type="project" value="TreeGrafter"/>
</dbReference>
<dbReference type="Proteomes" id="UP000823388">
    <property type="component" value="Chromosome 8N"/>
</dbReference>
<dbReference type="PANTHER" id="PTHR22748:SF11">
    <property type="entry name" value="OS07G0184032 PROTEIN"/>
    <property type="match status" value="1"/>
</dbReference>
<evidence type="ECO:0000313" key="5">
    <source>
        <dbReference type="EMBL" id="KAG2558695.1"/>
    </source>
</evidence>
<dbReference type="AlphaFoldDB" id="A0A8T0PCL3"/>
<evidence type="ECO:0008006" key="7">
    <source>
        <dbReference type="Google" id="ProtNLM"/>
    </source>
</evidence>
<keyword evidence="3" id="KW-0378">Hydrolase</keyword>
<dbReference type="PANTHER" id="PTHR22748">
    <property type="entry name" value="AP ENDONUCLEASE"/>
    <property type="match status" value="1"/>
</dbReference>
<dbReference type="InterPro" id="IPR036691">
    <property type="entry name" value="Endo/exonu/phosph_ase_sf"/>
</dbReference>
<dbReference type="Gene3D" id="3.60.10.10">
    <property type="entry name" value="Endonuclease/exonuclease/phosphatase"/>
    <property type="match status" value="1"/>
</dbReference>
<comment type="cofactor">
    <cofactor evidence="1">
        <name>Mg(2+)</name>
        <dbReference type="ChEBI" id="CHEBI:18420"/>
    </cofactor>
</comment>
<evidence type="ECO:0000256" key="2">
    <source>
        <dbReference type="ARBA" id="ARBA00022723"/>
    </source>
</evidence>
<keyword evidence="4" id="KW-0460">Magnesium</keyword>
<dbReference type="GO" id="GO:0005634">
    <property type="term" value="C:nucleus"/>
    <property type="evidence" value="ECO:0007669"/>
    <property type="project" value="TreeGrafter"/>
</dbReference>
<dbReference type="GO" id="GO:0046872">
    <property type="term" value="F:metal ion binding"/>
    <property type="evidence" value="ECO:0007669"/>
    <property type="project" value="UniProtKB-KW"/>
</dbReference>
<name>A0A8T0PCL3_PANVG</name>
<keyword evidence="2" id="KW-0479">Metal-binding</keyword>
<dbReference type="GO" id="GO:0006284">
    <property type="term" value="P:base-excision repair"/>
    <property type="evidence" value="ECO:0007669"/>
    <property type="project" value="TreeGrafter"/>
</dbReference>
<comment type="caution">
    <text evidence="5">The sequence shown here is derived from an EMBL/GenBank/DDBJ whole genome shotgun (WGS) entry which is preliminary data.</text>
</comment>
<organism evidence="5 6">
    <name type="scientific">Panicum virgatum</name>
    <name type="common">Blackwell switchgrass</name>
    <dbReference type="NCBI Taxonomy" id="38727"/>
    <lineage>
        <taxon>Eukaryota</taxon>
        <taxon>Viridiplantae</taxon>
        <taxon>Streptophyta</taxon>
        <taxon>Embryophyta</taxon>
        <taxon>Tracheophyta</taxon>
        <taxon>Spermatophyta</taxon>
        <taxon>Magnoliopsida</taxon>
        <taxon>Liliopsida</taxon>
        <taxon>Poales</taxon>
        <taxon>Poaceae</taxon>
        <taxon>PACMAD clade</taxon>
        <taxon>Panicoideae</taxon>
        <taxon>Panicodae</taxon>
        <taxon>Paniceae</taxon>
        <taxon>Panicinae</taxon>
        <taxon>Panicum</taxon>
        <taxon>Panicum sect. Hiantes</taxon>
    </lineage>
</organism>
<proteinExistence type="predicted"/>
<evidence type="ECO:0000256" key="1">
    <source>
        <dbReference type="ARBA" id="ARBA00001946"/>
    </source>
</evidence>
<keyword evidence="6" id="KW-1185">Reference proteome</keyword>
<dbReference type="SUPFAM" id="SSF56219">
    <property type="entry name" value="DNase I-like"/>
    <property type="match status" value="1"/>
</dbReference>
<reference evidence="5 6" key="1">
    <citation type="submission" date="2020-05" db="EMBL/GenBank/DDBJ databases">
        <title>WGS assembly of Panicum virgatum.</title>
        <authorList>
            <person name="Lovell J.T."/>
            <person name="Jenkins J."/>
            <person name="Shu S."/>
            <person name="Juenger T.E."/>
            <person name="Schmutz J."/>
        </authorList>
    </citation>
    <scope>NUCLEOTIDE SEQUENCE [LARGE SCALE GENOMIC DNA]</scope>
    <source>
        <strain evidence="6">cv. AP13</strain>
    </source>
</reference>
<evidence type="ECO:0000313" key="6">
    <source>
        <dbReference type="Proteomes" id="UP000823388"/>
    </source>
</evidence>
<sequence length="139" mass="14655">MSKTVSFFSWNVRGLGKSSLSDDVLSELISTRPSIAALQETKLPALNSQKRHTFLPARLSSYVARGSSGASGGILTAWDAAVCSLSSTVDLPYTLTTGFSLLADNMPFTLSNVYAPTLREDKAAFLSELASGAEMVSGA</sequence>